<reference evidence="4 5" key="1">
    <citation type="submission" date="2023-07" db="EMBL/GenBank/DDBJ databases">
        <title>30 novel species of actinomycetes from the DSMZ collection.</title>
        <authorList>
            <person name="Nouioui I."/>
        </authorList>
    </citation>
    <scope>NUCLEOTIDE SEQUENCE [LARGE SCALE GENOMIC DNA]</scope>
    <source>
        <strain evidence="5">DSM 41979</strain>
        <strain evidence="4">DSM 41982</strain>
    </source>
</reference>
<comment type="caution">
    <text evidence="3">The sequence shown here is derived from an EMBL/GenBank/DDBJ whole genome shotgun (WGS) entry which is preliminary data.</text>
</comment>
<reference evidence="3" key="2">
    <citation type="submission" date="2024-03" db="EMBL/GenBank/DDBJ databases">
        <title>30 novel species of actinomycetes from the DSMZ collection.</title>
        <authorList>
            <person name="Nouioui I."/>
        </authorList>
    </citation>
    <scope>NUCLEOTIDE SEQUENCE</scope>
    <source>
        <strain evidence="2">DSM 41979</strain>
        <strain evidence="3">DSM 41982</strain>
    </source>
</reference>
<sequence>MDATRLAVVTAAALGAARTETEVVREAWQAQALARAVGGVLAATGPPAQRAEARRLHGTGDTGAPPCVRPRASRLTSVADPPRALDALEALLEEAAHALIPLAATAAESGTYADCMETIEALGNSRDAVGVLRGLWEEPAEEAARGKPVDTWRGDPGGCAR</sequence>
<feature type="compositionally biased region" description="Basic and acidic residues" evidence="1">
    <location>
        <begin position="142"/>
        <end position="153"/>
    </location>
</feature>
<dbReference type="InterPro" id="IPR046081">
    <property type="entry name" value="DUF6099"/>
</dbReference>
<proteinExistence type="predicted"/>
<gene>
    <name evidence="3" type="ORF">RM574_13665</name>
    <name evidence="2" type="ORF">RM698_04120</name>
</gene>
<keyword evidence="5" id="KW-1185">Reference proteome</keyword>
<evidence type="ECO:0000256" key="1">
    <source>
        <dbReference type="SAM" id="MobiDB-lite"/>
    </source>
</evidence>
<dbReference type="EMBL" id="JAVRER010000017">
    <property type="protein sequence ID" value="MDT0416535.1"/>
    <property type="molecule type" value="Genomic_DNA"/>
</dbReference>
<dbReference type="Proteomes" id="UP001183610">
    <property type="component" value="Unassembled WGS sequence"/>
</dbReference>
<protein>
    <submittedName>
        <fullName evidence="3">DUF6099 family protein</fullName>
    </submittedName>
</protein>
<evidence type="ECO:0000313" key="5">
    <source>
        <dbReference type="Proteomes" id="UP001183610"/>
    </source>
</evidence>
<evidence type="ECO:0000313" key="2">
    <source>
        <dbReference type="EMBL" id="MDT0408239.1"/>
    </source>
</evidence>
<accession>A0ABD5E8E2</accession>
<dbReference type="Proteomes" id="UP001183607">
    <property type="component" value="Unassembled WGS sequence"/>
</dbReference>
<evidence type="ECO:0000313" key="3">
    <source>
        <dbReference type="EMBL" id="MDT0416535.1"/>
    </source>
</evidence>
<name>A0ABD5E8E2_9ACTN</name>
<feature type="region of interest" description="Disordered" evidence="1">
    <location>
        <begin position="141"/>
        <end position="161"/>
    </location>
</feature>
<evidence type="ECO:0000313" key="4">
    <source>
        <dbReference type="Proteomes" id="UP001183607"/>
    </source>
</evidence>
<dbReference type="AlphaFoldDB" id="A0ABD5E8E2"/>
<dbReference type="Pfam" id="PF19594">
    <property type="entry name" value="DUF6099"/>
    <property type="match status" value="1"/>
</dbReference>
<dbReference type="EMBL" id="JAVRET010000006">
    <property type="protein sequence ID" value="MDT0408239.1"/>
    <property type="molecule type" value="Genomic_DNA"/>
</dbReference>
<organism evidence="3 4">
    <name type="scientific">Streptomyces evansiae</name>
    <dbReference type="NCBI Taxonomy" id="3075535"/>
    <lineage>
        <taxon>Bacteria</taxon>
        <taxon>Bacillati</taxon>
        <taxon>Actinomycetota</taxon>
        <taxon>Actinomycetes</taxon>
        <taxon>Kitasatosporales</taxon>
        <taxon>Streptomycetaceae</taxon>
        <taxon>Streptomyces</taxon>
    </lineage>
</organism>
<dbReference type="RefSeq" id="WP_010269575.1">
    <property type="nucleotide sequence ID" value="NZ_JAVRER010000017.1"/>
</dbReference>